<evidence type="ECO:0000256" key="1">
    <source>
        <dbReference type="SAM" id="Phobius"/>
    </source>
</evidence>
<reference evidence="3" key="1">
    <citation type="submission" date="2016-10" db="EMBL/GenBank/DDBJ databases">
        <authorList>
            <person name="Varghese N."/>
            <person name="Submissions S."/>
        </authorList>
    </citation>
    <scope>NUCLEOTIDE SEQUENCE [LARGE SCALE GENOMIC DNA]</scope>
    <source>
        <strain evidence="3">DSM 17465</strain>
    </source>
</reference>
<evidence type="ECO:0000313" key="3">
    <source>
        <dbReference type="Proteomes" id="UP000183371"/>
    </source>
</evidence>
<proteinExistence type="predicted"/>
<dbReference type="AlphaFoldDB" id="A0A1I6ZWA6"/>
<gene>
    <name evidence="2" type="ORF">SAMN05444141_102652</name>
</gene>
<name>A0A1I6ZWA6_9HYPH</name>
<dbReference type="Proteomes" id="UP000183371">
    <property type="component" value="Unassembled WGS sequence"/>
</dbReference>
<organism evidence="2 3">
    <name type="scientific">Pseudovibrio denitrificans</name>
    <dbReference type="NCBI Taxonomy" id="258256"/>
    <lineage>
        <taxon>Bacteria</taxon>
        <taxon>Pseudomonadati</taxon>
        <taxon>Pseudomonadota</taxon>
        <taxon>Alphaproteobacteria</taxon>
        <taxon>Hyphomicrobiales</taxon>
        <taxon>Stappiaceae</taxon>
        <taxon>Pseudovibrio</taxon>
    </lineage>
</organism>
<feature type="transmembrane region" description="Helical" evidence="1">
    <location>
        <begin position="60"/>
        <end position="91"/>
    </location>
</feature>
<keyword evidence="1" id="KW-1133">Transmembrane helix</keyword>
<protein>
    <submittedName>
        <fullName evidence="2">Uncharacterized protein</fullName>
    </submittedName>
</protein>
<sequence>MLENNGNNLSQRLKFALAFLGDYAALYREKLAIPLGLAGIALGLFFAIRAAETPLHFISIWFATLAGTLILPILPIVCFLFFIAAPIWLIVQIVDLQDNNKKH</sequence>
<keyword evidence="1" id="KW-0472">Membrane</keyword>
<keyword evidence="1" id="KW-0812">Transmembrane</keyword>
<evidence type="ECO:0000313" key="2">
    <source>
        <dbReference type="EMBL" id="SFT66897.1"/>
    </source>
</evidence>
<keyword evidence="3" id="KW-1185">Reference proteome</keyword>
<dbReference type="EMBL" id="FPBD01000002">
    <property type="protein sequence ID" value="SFT66897.1"/>
    <property type="molecule type" value="Genomic_DNA"/>
</dbReference>
<accession>A0A1I6ZWA6</accession>
<feature type="transmembrane region" description="Helical" evidence="1">
    <location>
        <begin position="31"/>
        <end position="48"/>
    </location>
</feature>